<gene>
    <name evidence="2" type="ORF">BBRV_LOCUS96376</name>
</gene>
<feature type="region of interest" description="Disordered" evidence="1">
    <location>
        <begin position="191"/>
        <end position="231"/>
    </location>
</feature>
<evidence type="ECO:0000256" key="1">
    <source>
        <dbReference type="SAM" id="MobiDB-lite"/>
    </source>
</evidence>
<evidence type="ECO:0000313" key="2">
    <source>
        <dbReference type="EMBL" id="CAD1571051.1"/>
    </source>
</evidence>
<dbReference type="SUPFAM" id="SSF57756">
    <property type="entry name" value="Retrovirus zinc finger-like domains"/>
    <property type="match status" value="1"/>
</dbReference>
<dbReference type="AlphaFoldDB" id="A0A6V7L6X8"/>
<name>A0A6V7L6X8_9HYME</name>
<feature type="compositionally biased region" description="Basic residues" evidence="1">
    <location>
        <begin position="54"/>
        <end position="63"/>
    </location>
</feature>
<dbReference type="GO" id="GO:0003676">
    <property type="term" value="F:nucleic acid binding"/>
    <property type="evidence" value="ECO:0007669"/>
    <property type="project" value="InterPro"/>
</dbReference>
<feature type="region of interest" description="Disordered" evidence="1">
    <location>
        <begin position="1"/>
        <end position="120"/>
    </location>
</feature>
<protein>
    <recommendedName>
        <fullName evidence="3">CCHC-type domain-containing protein</fullName>
    </recommendedName>
</protein>
<proteinExistence type="predicted"/>
<dbReference type="EMBL" id="CADCXW020000333">
    <property type="protein sequence ID" value="CAD1571051.1"/>
    <property type="molecule type" value="Genomic_DNA"/>
</dbReference>
<dbReference type="GO" id="GO:0008270">
    <property type="term" value="F:zinc ion binding"/>
    <property type="evidence" value="ECO:0007669"/>
    <property type="project" value="InterPro"/>
</dbReference>
<dbReference type="InterPro" id="IPR036875">
    <property type="entry name" value="Znf_CCHC_sf"/>
</dbReference>
<sequence length="231" mass="26285">MVDPMSDTLSIDASPIMDIESDDPTQVTVEVRGERTPITQERENGERGVQQHLSKAKRRRQRRERMLQKIAQEGSLAPPGKRGRPPPSAEKTNPRTRCPEKGARTAPTSAIPSDRTGPLGVISGELPPRGPLCYNCKSAYHKYRDCPLPLKEFCRVCGRAKKRLSNCPDCEPAWRARGRYVPYYGTNIPDQEVGLSSPRPALRQAGARRDLREYLQKRRDRERSEERRQNR</sequence>
<accession>A0A6V7L6X8</accession>
<feature type="compositionally biased region" description="Basic and acidic residues" evidence="1">
    <location>
        <begin position="207"/>
        <end position="231"/>
    </location>
</feature>
<evidence type="ECO:0008006" key="3">
    <source>
        <dbReference type="Google" id="ProtNLM"/>
    </source>
</evidence>
<organism evidence="2">
    <name type="scientific">Bracon brevicornis</name>
    <dbReference type="NCBI Taxonomy" id="1563983"/>
    <lineage>
        <taxon>Eukaryota</taxon>
        <taxon>Metazoa</taxon>
        <taxon>Ecdysozoa</taxon>
        <taxon>Arthropoda</taxon>
        <taxon>Hexapoda</taxon>
        <taxon>Insecta</taxon>
        <taxon>Pterygota</taxon>
        <taxon>Neoptera</taxon>
        <taxon>Endopterygota</taxon>
        <taxon>Hymenoptera</taxon>
        <taxon>Apocrita</taxon>
        <taxon>Ichneumonoidea</taxon>
        <taxon>Braconidae</taxon>
        <taxon>Braconinae</taxon>
        <taxon>Bracon</taxon>
    </lineage>
</organism>
<feature type="compositionally biased region" description="Basic and acidic residues" evidence="1">
    <location>
        <begin position="31"/>
        <end position="46"/>
    </location>
</feature>
<reference evidence="2" key="1">
    <citation type="submission" date="2020-07" db="EMBL/GenBank/DDBJ databases">
        <authorList>
            <person name="Ferguson B K."/>
        </authorList>
    </citation>
    <scope>NUCLEOTIDE SEQUENCE</scope>
    <source>
        <strain evidence="2">L06</strain>
    </source>
</reference>